<dbReference type="RefSeq" id="YP_009493151.1">
    <property type="nucleotide sequence ID" value="NC_037937.1"/>
</dbReference>
<organism evidence="1">
    <name type="scientific">Ganoderma leucocontextum</name>
    <dbReference type="NCBI Taxonomy" id="1566825"/>
    <lineage>
        <taxon>Eukaryota</taxon>
        <taxon>Fungi</taxon>
        <taxon>Dikarya</taxon>
        <taxon>Basidiomycota</taxon>
        <taxon>Agaricomycotina</taxon>
        <taxon>Agaricomycetes</taxon>
        <taxon>Polyporales</taxon>
        <taxon>Polyporaceae</taxon>
        <taxon>Ganoderma</taxon>
    </lineage>
</organism>
<proteinExistence type="predicted"/>
<name>A0A2S1WBH8_9APHY</name>
<reference evidence="1" key="1">
    <citation type="journal article" date="2019" name="Int. J. Biol. Macromol.">
        <title>The complete mitochondrial genomes of five important medicinal Ganoderma species: Features, evolution, and phylogeny.</title>
        <authorList>
            <person name="Li Q."/>
            <person name="Xiang D."/>
            <person name="Wan Y."/>
            <person name="Wu Q."/>
            <person name="Wu X."/>
            <person name="Ma C."/>
            <person name="Song Y."/>
            <person name="Zhao G."/>
            <person name="Huang W."/>
        </authorList>
    </citation>
    <scope>NUCLEOTIDE SEQUENCE</scope>
</reference>
<dbReference type="AlphaFoldDB" id="A0A2S1WBH8"/>
<evidence type="ECO:0000313" key="1">
    <source>
        <dbReference type="EMBL" id="AWJ63946.1"/>
    </source>
</evidence>
<dbReference type="GeneID" id="36953342"/>
<geneLocation type="mitochondrion" evidence="1"/>
<keyword evidence="1" id="KW-0496">Mitochondrion</keyword>
<sequence>MSYNNKVIFFNNFYELATVLCGDTQYPEIRILYRVDASNYPSLNHLYVTIKHDIEMPISLKSSILYSLEQTSHDFYQVNQALIQRVGSQSIFSIDPPVNYPMVWTYCCS</sequence>
<dbReference type="EMBL" id="MH252534">
    <property type="protein sequence ID" value="AWJ63946.1"/>
    <property type="molecule type" value="Genomic_DNA"/>
</dbReference>
<protein>
    <submittedName>
        <fullName evidence="1">Uncharacterized protein</fullName>
    </submittedName>
</protein>
<gene>
    <name evidence="1" type="primary">orf109</name>
</gene>
<accession>A0A2S1WBH8</accession>